<evidence type="ECO:0000313" key="2">
    <source>
        <dbReference type="Proteomes" id="UP000305067"/>
    </source>
</evidence>
<keyword evidence="2" id="KW-1185">Reference proteome</keyword>
<reference evidence="1 2" key="1">
    <citation type="journal article" date="2019" name="Nat. Ecol. Evol.">
        <title>Megaphylogeny resolves global patterns of mushroom evolution.</title>
        <authorList>
            <person name="Varga T."/>
            <person name="Krizsan K."/>
            <person name="Foldi C."/>
            <person name="Dima B."/>
            <person name="Sanchez-Garcia M."/>
            <person name="Sanchez-Ramirez S."/>
            <person name="Szollosi G.J."/>
            <person name="Szarkandi J.G."/>
            <person name="Papp V."/>
            <person name="Albert L."/>
            <person name="Andreopoulos W."/>
            <person name="Angelini C."/>
            <person name="Antonin V."/>
            <person name="Barry K.W."/>
            <person name="Bougher N.L."/>
            <person name="Buchanan P."/>
            <person name="Buyck B."/>
            <person name="Bense V."/>
            <person name="Catcheside P."/>
            <person name="Chovatia M."/>
            <person name="Cooper J."/>
            <person name="Damon W."/>
            <person name="Desjardin D."/>
            <person name="Finy P."/>
            <person name="Geml J."/>
            <person name="Haridas S."/>
            <person name="Hughes K."/>
            <person name="Justo A."/>
            <person name="Karasinski D."/>
            <person name="Kautmanova I."/>
            <person name="Kiss B."/>
            <person name="Kocsube S."/>
            <person name="Kotiranta H."/>
            <person name="LaButti K.M."/>
            <person name="Lechner B.E."/>
            <person name="Liimatainen K."/>
            <person name="Lipzen A."/>
            <person name="Lukacs Z."/>
            <person name="Mihaltcheva S."/>
            <person name="Morgado L.N."/>
            <person name="Niskanen T."/>
            <person name="Noordeloos M.E."/>
            <person name="Ohm R.A."/>
            <person name="Ortiz-Santana B."/>
            <person name="Ovrebo C."/>
            <person name="Racz N."/>
            <person name="Riley R."/>
            <person name="Savchenko A."/>
            <person name="Shiryaev A."/>
            <person name="Soop K."/>
            <person name="Spirin V."/>
            <person name="Szebenyi C."/>
            <person name="Tomsovsky M."/>
            <person name="Tulloss R.E."/>
            <person name="Uehling J."/>
            <person name="Grigoriev I.V."/>
            <person name="Vagvolgyi C."/>
            <person name="Papp T."/>
            <person name="Martin F.M."/>
            <person name="Miettinen O."/>
            <person name="Hibbett D.S."/>
            <person name="Nagy L.G."/>
        </authorList>
    </citation>
    <scope>NUCLEOTIDE SEQUENCE [LARGE SCALE GENOMIC DNA]</scope>
    <source>
        <strain evidence="1 2">CBS 309.79</strain>
    </source>
</reference>
<accession>A0A5C3QFL6</accession>
<protein>
    <submittedName>
        <fullName evidence="1">Uncharacterized protein</fullName>
    </submittedName>
</protein>
<evidence type="ECO:0000313" key="1">
    <source>
        <dbReference type="EMBL" id="TFL00786.1"/>
    </source>
</evidence>
<dbReference type="Proteomes" id="UP000305067">
    <property type="component" value="Unassembled WGS sequence"/>
</dbReference>
<sequence>MILACAEASENATWERMGEEVYPEASAICRKTTGRRMKSKAETLFATYKKYAKRLRTTKSMSCPKFM</sequence>
<dbReference type="AlphaFoldDB" id="A0A5C3QFL6"/>
<proteinExistence type="predicted"/>
<organism evidence="1 2">
    <name type="scientific">Pterulicium gracile</name>
    <dbReference type="NCBI Taxonomy" id="1884261"/>
    <lineage>
        <taxon>Eukaryota</taxon>
        <taxon>Fungi</taxon>
        <taxon>Dikarya</taxon>
        <taxon>Basidiomycota</taxon>
        <taxon>Agaricomycotina</taxon>
        <taxon>Agaricomycetes</taxon>
        <taxon>Agaricomycetidae</taxon>
        <taxon>Agaricales</taxon>
        <taxon>Pleurotineae</taxon>
        <taxon>Pterulaceae</taxon>
        <taxon>Pterulicium</taxon>
    </lineage>
</organism>
<name>A0A5C3QFL6_9AGAR</name>
<dbReference type="EMBL" id="ML178827">
    <property type="protein sequence ID" value="TFL00786.1"/>
    <property type="molecule type" value="Genomic_DNA"/>
</dbReference>
<gene>
    <name evidence="1" type="ORF">BDV98DRAFT_593647</name>
</gene>